<feature type="coiled-coil region" evidence="6">
    <location>
        <begin position="204"/>
        <end position="238"/>
    </location>
</feature>
<evidence type="ECO:0000256" key="4">
    <source>
        <dbReference type="ARBA" id="ARBA00023175"/>
    </source>
</evidence>
<dbReference type="GO" id="GO:0005524">
    <property type="term" value="F:ATP binding"/>
    <property type="evidence" value="ECO:0007669"/>
    <property type="project" value="UniProtKB-KW"/>
</dbReference>
<feature type="compositionally biased region" description="Basic and acidic residues" evidence="7">
    <location>
        <begin position="146"/>
        <end position="165"/>
    </location>
</feature>
<dbReference type="AlphaFoldDB" id="A0A2C9TZP5"/>
<evidence type="ECO:0000256" key="7">
    <source>
        <dbReference type="SAM" id="MobiDB-lite"/>
    </source>
</evidence>
<evidence type="ECO:0000313" key="9">
    <source>
        <dbReference type="EMBL" id="OAY22615.1"/>
    </source>
</evidence>
<feature type="compositionally biased region" description="Polar residues" evidence="7">
    <location>
        <begin position="378"/>
        <end position="420"/>
    </location>
</feature>
<evidence type="ECO:0000256" key="2">
    <source>
        <dbReference type="ARBA" id="ARBA00022741"/>
    </source>
</evidence>
<protein>
    <recommendedName>
        <fullName evidence="8">Kinesin motor domain-containing protein</fullName>
    </recommendedName>
</protein>
<keyword evidence="2" id="KW-0547">Nucleotide-binding</keyword>
<keyword evidence="1" id="KW-0493">Microtubule</keyword>
<dbReference type="InterPro" id="IPR001752">
    <property type="entry name" value="Kinesin_motor_dom"/>
</dbReference>
<feature type="region of interest" description="Disordered" evidence="7">
    <location>
        <begin position="143"/>
        <end position="165"/>
    </location>
</feature>
<keyword evidence="3" id="KW-0067">ATP-binding</keyword>
<dbReference type="GO" id="GO:0005874">
    <property type="term" value="C:microtubule"/>
    <property type="evidence" value="ECO:0007669"/>
    <property type="project" value="UniProtKB-KW"/>
</dbReference>
<reference evidence="9" key="1">
    <citation type="submission" date="2016-02" db="EMBL/GenBank/DDBJ databases">
        <title>WGS assembly of Manihot esculenta.</title>
        <authorList>
            <person name="Bredeson J.V."/>
            <person name="Prochnik S.E."/>
            <person name="Lyons J.B."/>
            <person name="Schmutz J."/>
            <person name="Grimwood J."/>
            <person name="Vrebalov J."/>
            <person name="Bart R.S."/>
            <person name="Amuge T."/>
            <person name="Ferguson M.E."/>
            <person name="Green R."/>
            <person name="Putnam N."/>
            <person name="Stites J."/>
            <person name="Rounsley S."/>
            <person name="Rokhsar D.S."/>
        </authorList>
    </citation>
    <scope>NUCLEOTIDE SEQUENCE [LARGE SCALE GENOMIC DNA]</scope>
    <source>
        <tissue evidence="9">Leaf</tissue>
    </source>
</reference>
<comment type="caution">
    <text evidence="5">Lacks conserved residue(s) required for the propagation of feature annotation.</text>
</comment>
<proteinExistence type="inferred from homology"/>
<evidence type="ECO:0000256" key="5">
    <source>
        <dbReference type="PROSITE-ProRule" id="PRU00283"/>
    </source>
</evidence>
<name>A0A2C9TZP5_MANES</name>
<dbReference type="Pfam" id="PF00225">
    <property type="entry name" value="Kinesin"/>
    <property type="match status" value="1"/>
</dbReference>
<dbReference type="PRINTS" id="PR00380">
    <property type="entry name" value="KINESINHEAVY"/>
</dbReference>
<gene>
    <name evidence="9" type="ORF">MANES_18G012000</name>
</gene>
<sequence length="573" mass="64847">MLTIVDLAGAERERRTRNQGSRLLESNFINNTSMVFGLCLRSLLEHQKNPKKPLQKHFQNSLLTRYLRDYLEGKKRMALVLTVKPGEEDYLDTVYLLRQASPYMKIKFNNVDEQLNSVHQKRHIQSLCRVEAPKRKKYCALDSNETEGKSTGDKHQLLEEDGPQKSKFDSTNIALVKDDCVDLTIRDRNHQIMQNFAKALWNVLKEYKEKLMVADKEIESLNENLGSEKSRYIKLEKEFEDFKSCCTCSKENSMEALKVDTDFHAKVYIAGNECSNFDEAKVKRHSPNLKVSECAGATHDQDVTSRMDESVHPPNLKEPKCSSTPTWDLVFSTQVEVRSHSPNLKASVCISTPEHDQCVTTQVDEGVHSPNVKESKCRSTPTWDQDIPSQTEVKSHSPSLKASECTITATHDQDVTSQMGESVHSPSLRESKYTKSPTWDQDISVQVDVNVHSPHSEASKYSSTQDQAQDFLTKKQLDLPPSEEDVVSSKQCNLDVPDCGIRSDNSCKSLNLKKPKRRLLPASSILLRDITAFGIEDEPQKPKGNRGGKILPANEKTQGSISLRRLLQSNLRL</sequence>
<feature type="region of interest" description="Disordered" evidence="7">
    <location>
        <begin position="362"/>
        <end position="439"/>
    </location>
</feature>
<organism evidence="9">
    <name type="scientific">Manihot esculenta</name>
    <name type="common">Cassava</name>
    <name type="synonym">Jatropha manihot</name>
    <dbReference type="NCBI Taxonomy" id="3983"/>
    <lineage>
        <taxon>Eukaryota</taxon>
        <taxon>Viridiplantae</taxon>
        <taxon>Streptophyta</taxon>
        <taxon>Embryophyta</taxon>
        <taxon>Tracheophyta</taxon>
        <taxon>Spermatophyta</taxon>
        <taxon>Magnoliopsida</taxon>
        <taxon>eudicotyledons</taxon>
        <taxon>Gunneridae</taxon>
        <taxon>Pentapetalae</taxon>
        <taxon>rosids</taxon>
        <taxon>fabids</taxon>
        <taxon>Malpighiales</taxon>
        <taxon>Euphorbiaceae</taxon>
        <taxon>Crotonoideae</taxon>
        <taxon>Manihoteae</taxon>
        <taxon>Manihot</taxon>
    </lineage>
</organism>
<evidence type="ECO:0000259" key="8">
    <source>
        <dbReference type="PROSITE" id="PS50067"/>
    </source>
</evidence>
<comment type="similarity">
    <text evidence="5">Belongs to the TRAFAC class myosin-kinesin ATPase superfamily. Kinesin family.</text>
</comment>
<feature type="domain" description="Kinesin motor" evidence="8">
    <location>
        <begin position="1"/>
        <end position="106"/>
    </location>
</feature>
<evidence type="ECO:0000256" key="1">
    <source>
        <dbReference type="ARBA" id="ARBA00022701"/>
    </source>
</evidence>
<dbReference type="GO" id="GO:0003777">
    <property type="term" value="F:microtubule motor activity"/>
    <property type="evidence" value="ECO:0007669"/>
    <property type="project" value="InterPro"/>
</dbReference>
<evidence type="ECO:0000256" key="3">
    <source>
        <dbReference type="ARBA" id="ARBA00022840"/>
    </source>
</evidence>
<feature type="compositionally biased region" description="Basic and acidic residues" evidence="7">
    <location>
        <begin position="365"/>
        <end position="377"/>
    </location>
</feature>
<dbReference type="InterPro" id="IPR036961">
    <property type="entry name" value="Kinesin_motor_dom_sf"/>
</dbReference>
<keyword evidence="6" id="KW-0175">Coiled coil</keyword>
<dbReference type="Gene3D" id="3.40.850.10">
    <property type="entry name" value="Kinesin motor domain"/>
    <property type="match status" value="1"/>
</dbReference>
<dbReference type="PANTHER" id="PTHR24115:SF1008">
    <property type="entry name" value="KINESIN-LIKE PROTEIN SUBITO"/>
    <property type="match status" value="1"/>
</dbReference>
<dbReference type="GO" id="GO:0008017">
    <property type="term" value="F:microtubule binding"/>
    <property type="evidence" value="ECO:0007669"/>
    <property type="project" value="InterPro"/>
</dbReference>
<accession>A0A2C9TZP5</accession>
<dbReference type="EMBL" id="CM004404">
    <property type="protein sequence ID" value="OAY22615.1"/>
    <property type="molecule type" value="Genomic_DNA"/>
</dbReference>
<dbReference type="GO" id="GO:0007018">
    <property type="term" value="P:microtubule-based movement"/>
    <property type="evidence" value="ECO:0007669"/>
    <property type="project" value="InterPro"/>
</dbReference>
<keyword evidence="4" id="KW-0505">Motor protein</keyword>
<evidence type="ECO:0000256" key="6">
    <source>
        <dbReference type="SAM" id="Coils"/>
    </source>
</evidence>
<dbReference type="InterPro" id="IPR027417">
    <property type="entry name" value="P-loop_NTPase"/>
</dbReference>
<dbReference type="InterPro" id="IPR027640">
    <property type="entry name" value="Kinesin-like_fam"/>
</dbReference>
<dbReference type="PROSITE" id="PS50067">
    <property type="entry name" value="KINESIN_MOTOR_2"/>
    <property type="match status" value="1"/>
</dbReference>
<dbReference type="SUPFAM" id="SSF52540">
    <property type="entry name" value="P-loop containing nucleoside triphosphate hydrolases"/>
    <property type="match status" value="1"/>
</dbReference>
<dbReference type="PANTHER" id="PTHR24115">
    <property type="entry name" value="KINESIN-RELATED"/>
    <property type="match status" value="1"/>
</dbReference>